<dbReference type="EMBL" id="JAKWBI020000220">
    <property type="protein sequence ID" value="KAJ2898696.1"/>
    <property type="molecule type" value="Genomic_DNA"/>
</dbReference>
<dbReference type="Gene3D" id="3.40.50.1240">
    <property type="entry name" value="Phosphoglycerate mutase-like"/>
    <property type="match status" value="1"/>
</dbReference>
<dbReference type="GO" id="GO:0016791">
    <property type="term" value="F:phosphatase activity"/>
    <property type="evidence" value="ECO:0007669"/>
    <property type="project" value="TreeGrafter"/>
</dbReference>
<evidence type="ECO:0008006" key="3">
    <source>
        <dbReference type="Google" id="ProtNLM"/>
    </source>
</evidence>
<sequence>MHVGTCCRNTLPFYWTSNPVTVPSKAERPLLTPAGEEQTVKAANFFLEKFLEGLPAPQSYYSSPLSRCTTTANLTFASLDLPRERPFRPVIKEYLREGVSIHTCDRRSNRTYISSIFEPENPLTFEEGFAEFDGLWDGVLVESRSSQEWRSKVVLDDIFTADGNTWLSIASHSGEVRTLLSVLGHRTFRLSTGQIIPVLVRATYVDEEEPATATEP</sequence>
<evidence type="ECO:0000313" key="2">
    <source>
        <dbReference type="Proteomes" id="UP001201980"/>
    </source>
</evidence>
<gene>
    <name evidence="1" type="ORF">MKZ38_003747</name>
</gene>
<dbReference type="PANTHER" id="PTHR48100:SF32">
    <property type="entry name" value="ANCHORED PROTEIN, PUTATIVE (AFU_ORTHOLOGUE AFUA_1G10590)-RELATED"/>
    <property type="match status" value="1"/>
</dbReference>
<dbReference type="GO" id="GO:0005737">
    <property type="term" value="C:cytoplasm"/>
    <property type="evidence" value="ECO:0007669"/>
    <property type="project" value="TreeGrafter"/>
</dbReference>
<evidence type="ECO:0000313" key="1">
    <source>
        <dbReference type="EMBL" id="KAJ2898696.1"/>
    </source>
</evidence>
<comment type="caution">
    <text evidence="1">The sequence shown here is derived from an EMBL/GenBank/DDBJ whole genome shotgun (WGS) entry which is preliminary data.</text>
</comment>
<reference evidence="1" key="1">
    <citation type="submission" date="2022-07" db="EMBL/GenBank/DDBJ databases">
        <title>Draft genome sequence of Zalerion maritima ATCC 34329, a (micro)plastics degrading marine fungus.</title>
        <authorList>
            <person name="Paco A."/>
            <person name="Goncalves M.F.M."/>
            <person name="Rocha-Santos T.A.P."/>
            <person name="Alves A."/>
        </authorList>
    </citation>
    <scope>NUCLEOTIDE SEQUENCE</scope>
    <source>
        <strain evidence="1">ATCC 34329</strain>
    </source>
</reference>
<organism evidence="1 2">
    <name type="scientific">Zalerion maritima</name>
    <dbReference type="NCBI Taxonomy" id="339359"/>
    <lineage>
        <taxon>Eukaryota</taxon>
        <taxon>Fungi</taxon>
        <taxon>Dikarya</taxon>
        <taxon>Ascomycota</taxon>
        <taxon>Pezizomycotina</taxon>
        <taxon>Sordariomycetes</taxon>
        <taxon>Lulworthiomycetidae</taxon>
        <taxon>Lulworthiales</taxon>
        <taxon>Lulworthiaceae</taxon>
        <taxon>Zalerion</taxon>
    </lineage>
</organism>
<dbReference type="PANTHER" id="PTHR48100">
    <property type="entry name" value="BROAD-SPECIFICITY PHOSPHATASE YOR283W-RELATED"/>
    <property type="match status" value="1"/>
</dbReference>
<dbReference type="Proteomes" id="UP001201980">
    <property type="component" value="Unassembled WGS sequence"/>
</dbReference>
<name>A0AAD5RTX1_9PEZI</name>
<dbReference type="AlphaFoldDB" id="A0AAD5RTX1"/>
<proteinExistence type="predicted"/>
<dbReference type="SUPFAM" id="SSF53254">
    <property type="entry name" value="Phosphoglycerate mutase-like"/>
    <property type="match status" value="1"/>
</dbReference>
<accession>A0AAD5RTX1</accession>
<keyword evidence="2" id="KW-1185">Reference proteome</keyword>
<dbReference type="InterPro" id="IPR050275">
    <property type="entry name" value="PGM_Phosphatase"/>
</dbReference>
<protein>
    <recommendedName>
        <fullName evidence="3">Phosphoglycerate mutase</fullName>
    </recommendedName>
</protein>
<dbReference type="InterPro" id="IPR029033">
    <property type="entry name" value="His_PPase_superfam"/>
</dbReference>